<dbReference type="Proteomes" id="UP000092389">
    <property type="component" value="Unassembled WGS sequence"/>
</dbReference>
<dbReference type="PRINTS" id="PR00419">
    <property type="entry name" value="ADXRDTASE"/>
</dbReference>
<dbReference type="SUPFAM" id="SSF51905">
    <property type="entry name" value="FAD/NAD(P)-binding domain"/>
    <property type="match status" value="1"/>
</dbReference>
<proteinExistence type="predicted"/>
<evidence type="ECO:0000313" key="3">
    <source>
        <dbReference type="EMBL" id="OBH70267.1"/>
    </source>
</evidence>
<dbReference type="InterPro" id="IPR036188">
    <property type="entry name" value="FAD/NAD-bd_sf"/>
</dbReference>
<accession>A0A1A2T2L1</accession>
<dbReference type="PANTHER" id="PTHR42923:SF43">
    <property type="entry name" value="AMINE OXIDASE"/>
    <property type="match status" value="1"/>
</dbReference>
<dbReference type="RefSeq" id="WP_067827372.1">
    <property type="nucleotide sequence ID" value="NZ_LZJP01000029.1"/>
</dbReference>
<dbReference type="PANTHER" id="PTHR42923">
    <property type="entry name" value="PROTOPORPHYRINOGEN OXIDASE"/>
    <property type="match status" value="1"/>
</dbReference>
<evidence type="ECO:0000313" key="4">
    <source>
        <dbReference type="Proteomes" id="UP000092389"/>
    </source>
</evidence>
<dbReference type="Gene3D" id="3.50.50.60">
    <property type="entry name" value="FAD/NAD(P)-binding domain"/>
    <property type="match status" value="1"/>
</dbReference>
<sequence length="508" mass="55811">MTADRRRRTFAAPTGSPDAGALPSRPRVAVIGGGIAGLAAATGLAERGVAVEVFEREHYLGGRVGGWTEPDGGVELAMNRGFHAFFRQYYNLRALLTRIDPQLRMLTPVEDYPLIDGAGRRDSFRGLPRTPPWNAVVFAARSPTFRLRDFTRIDARAAAPLAAVSVPGTYQRLDNTDAATFLEEIRFPEAARHLAFEVFSRSFFADPAKLSAAELATMFHIYFLGSSEGLIFDVPCANYDSALWQPLRGYLEGRGVRFRLATKVLSIDTESPESFRVHTDADDHSDVDAVVLATDIAGLQRIVAASDALGTDDWRARIARLRTAPPFAVHRLWLDRPVAAHRPAFLGTAGHEPLDNISVLERYESEARDWAAEHHGSVVELHSYALDSAPSRAAALRQLHRVYPETAAAQIVHEKLLHRSDCPLFSPGTYTHRPTVITPTPGLLLAGDAIRIDLPVALMERAATTGWCAANQLLQRWGLAGHPLATVPTQGRSPLLRWLAARERPTRP</sequence>
<comment type="caution">
    <text evidence="3">The sequence shown here is derived from an EMBL/GenBank/DDBJ whole genome shotgun (WGS) entry which is preliminary data.</text>
</comment>
<evidence type="ECO:0000256" key="1">
    <source>
        <dbReference type="SAM" id="MobiDB-lite"/>
    </source>
</evidence>
<reference evidence="3 4" key="1">
    <citation type="submission" date="2016-06" db="EMBL/GenBank/DDBJ databases">
        <authorList>
            <person name="Kjaerup R.B."/>
            <person name="Dalgaard T.S."/>
            <person name="Juul-Madsen H.R."/>
        </authorList>
    </citation>
    <scope>NUCLEOTIDE SEQUENCE [LARGE SCALE GENOMIC DNA]</scope>
    <source>
        <strain evidence="3 4">E152</strain>
    </source>
</reference>
<dbReference type="EMBL" id="LZJU01000151">
    <property type="protein sequence ID" value="OBH70267.1"/>
    <property type="molecule type" value="Genomic_DNA"/>
</dbReference>
<evidence type="ECO:0000259" key="2">
    <source>
        <dbReference type="Pfam" id="PF01593"/>
    </source>
</evidence>
<protein>
    <submittedName>
        <fullName evidence="3">Isorenieratene synthase</fullName>
    </submittedName>
</protein>
<organism evidence="3 4">
    <name type="scientific">Mycobacterium mantenii</name>
    <dbReference type="NCBI Taxonomy" id="560555"/>
    <lineage>
        <taxon>Bacteria</taxon>
        <taxon>Bacillati</taxon>
        <taxon>Actinomycetota</taxon>
        <taxon>Actinomycetes</taxon>
        <taxon>Mycobacteriales</taxon>
        <taxon>Mycobacteriaceae</taxon>
        <taxon>Mycobacterium</taxon>
        <taxon>Mycobacterium avium complex (MAC)</taxon>
    </lineage>
</organism>
<dbReference type="InterPro" id="IPR002937">
    <property type="entry name" value="Amino_oxidase"/>
</dbReference>
<dbReference type="GO" id="GO:0016491">
    <property type="term" value="F:oxidoreductase activity"/>
    <property type="evidence" value="ECO:0007669"/>
    <property type="project" value="InterPro"/>
</dbReference>
<gene>
    <name evidence="3" type="ORF">A5683_03870</name>
</gene>
<dbReference type="Pfam" id="PF01593">
    <property type="entry name" value="Amino_oxidase"/>
    <property type="match status" value="1"/>
</dbReference>
<dbReference type="InterPro" id="IPR050464">
    <property type="entry name" value="Zeta_carotene_desat/Oxidored"/>
</dbReference>
<dbReference type="OrthoDB" id="7856496at2"/>
<accession>A0A1A2TV70</accession>
<name>A0A1A2T2L1_MYCNT</name>
<feature type="region of interest" description="Disordered" evidence="1">
    <location>
        <begin position="1"/>
        <end position="23"/>
    </location>
</feature>
<feature type="domain" description="Amine oxidase" evidence="2">
    <location>
        <begin position="35"/>
        <end position="474"/>
    </location>
</feature>
<dbReference type="AlphaFoldDB" id="A0A1A2T2L1"/>